<accession>A0A369CEB7</accession>
<dbReference type="GO" id="GO:0016740">
    <property type="term" value="F:transferase activity"/>
    <property type="evidence" value="ECO:0007669"/>
    <property type="project" value="UniProtKB-KW"/>
</dbReference>
<feature type="domain" description="Glycosyltransferase 2-like" evidence="2">
    <location>
        <begin position="6"/>
        <end position="146"/>
    </location>
</feature>
<dbReference type="EMBL" id="QPJY01000002">
    <property type="protein sequence ID" value="RCX32249.1"/>
    <property type="molecule type" value="Genomic_DNA"/>
</dbReference>
<dbReference type="InterPro" id="IPR029044">
    <property type="entry name" value="Nucleotide-diphossugar_trans"/>
</dbReference>
<dbReference type="PANTHER" id="PTHR43630:SF2">
    <property type="entry name" value="GLYCOSYLTRANSFERASE"/>
    <property type="match status" value="1"/>
</dbReference>
<dbReference type="RefSeq" id="WP_114279057.1">
    <property type="nucleotide sequence ID" value="NZ_QPJY01000002.1"/>
</dbReference>
<comment type="similarity">
    <text evidence="1">Belongs to the glycosyltransferase 2 family. WaaE/KdtX subfamily.</text>
</comment>
<keyword evidence="4" id="KW-1185">Reference proteome</keyword>
<proteinExistence type="inferred from homology"/>
<dbReference type="Pfam" id="PF00535">
    <property type="entry name" value="Glycos_transf_2"/>
    <property type="match status" value="1"/>
</dbReference>
<dbReference type="Proteomes" id="UP000252707">
    <property type="component" value="Unassembled WGS sequence"/>
</dbReference>
<keyword evidence="3" id="KW-0808">Transferase</keyword>
<evidence type="ECO:0000259" key="2">
    <source>
        <dbReference type="Pfam" id="PF00535"/>
    </source>
</evidence>
<dbReference type="OrthoDB" id="9815923at2"/>
<dbReference type="Gene3D" id="3.90.550.10">
    <property type="entry name" value="Spore Coat Polysaccharide Biosynthesis Protein SpsA, Chain A"/>
    <property type="match status" value="1"/>
</dbReference>
<comment type="caution">
    <text evidence="3">The sequence shown here is derived from an EMBL/GenBank/DDBJ whole genome shotgun (WGS) entry which is preliminary data.</text>
</comment>
<evidence type="ECO:0000313" key="3">
    <source>
        <dbReference type="EMBL" id="RCX32249.1"/>
    </source>
</evidence>
<sequence>MPADLTVIILAFNEEKHLPRCLESLRGVARRVIVVDCFSTDKTVELARAAGAEVVQHVWINHSVQMNWALDNAAIDTQWTMRLDADEVVTPELAAALARELPRYPDGVMGLTVNRQIHFLGRWIRHGAIYPLRMLRVWRTGHARCENRWMDEHMVVEGGVAHLDADIADINLNSVTWWTDKHNRYASREAVDLLLHENSQAEAATAPRLSMQAGMKRWLKLKVYVRLPMGLRAFLYFLYRYFLRLGFLDGWQGFVFHFLQGWWYRTLVDVKVIEVQRHMRESGDPLEQAIEKVLDIKVSTEA</sequence>
<protein>
    <submittedName>
        <fullName evidence="3">Glycosyltransferase involved in cell wall biosynthesis</fullName>
    </submittedName>
</protein>
<dbReference type="AlphaFoldDB" id="A0A369CEB7"/>
<dbReference type="InterPro" id="IPR001173">
    <property type="entry name" value="Glyco_trans_2-like"/>
</dbReference>
<evidence type="ECO:0000256" key="1">
    <source>
        <dbReference type="ARBA" id="ARBA00038494"/>
    </source>
</evidence>
<name>A0A369CEB7_9GAMM</name>
<organism evidence="3 4">
    <name type="scientific">Thioalbus denitrificans</name>
    <dbReference type="NCBI Taxonomy" id="547122"/>
    <lineage>
        <taxon>Bacteria</taxon>
        <taxon>Pseudomonadati</taxon>
        <taxon>Pseudomonadota</taxon>
        <taxon>Gammaproteobacteria</taxon>
        <taxon>Chromatiales</taxon>
        <taxon>Ectothiorhodospiraceae</taxon>
        <taxon>Thioalbus</taxon>
    </lineage>
</organism>
<reference evidence="3 4" key="1">
    <citation type="submission" date="2018-07" db="EMBL/GenBank/DDBJ databases">
        <title>Genomic Encyclopedia of Type Strains, Phase IV (KMG-IV): sequencing the most valuable type-strain genomes for metagenomic binning, comparative biology and taxonomic classification.</title>
        <authorList>
            <person name="Goeker M."/>
        </authorList>
    </citation>
    <scope>NUCLEOTIDE SEQUENCE [LARGE SCALE GENOMIC DNA]</scope>
    <source>
        <strain evidence="3 4">DSM 26407</strain>
    </source>
</reference>
<evidence type="ECO:0000313" key="4">
    <source>
        <dbReference type="Proteomes" id="UP000252707"/>
    </source>
</evidence>
<dbReference type="PANTHER" id="PTHR43630">
    <property type="entry name" value="POLY-BETA-1,6-N-ACETYL-D-GLUCOSAMINE SYNTHASE"/>
    <property type="match status" value="1"/>
</dbReference>
<dbReference type="CDD" id="cd02511">
    <property type="entry name" value="Beta4Glucosyltransferase"/>
    <property type="match status" value="1"/>
</dbReference>
<gene>
    <name evidence="3" type="ORF">DFQ59_102611</name>
</gene>
<dbReference type="SUPFAM" id="SSF53448">
    <property type="entry name" value="Nucleotide-diphospho-sugar transferases"/>
    <property type="match status" value="1"/>
</dbReference>